<accession>A0A7C9M1G4</accession>
<evidence type="ECO:0000313" key="2">
    <source>
        <dbReference type="Proteomes" id="UP000479692"/>
    </source>
</evidence>
<evidence type="ECO:0000313" key="1">
    <source>
        <dbReference type="EMBL" id="MUV13126.1"/>
    </source>
</evidence>
<organism evidence="1 2">
    <name type="scientific">Noviluteimonas gilva</name>
    <dbReference type="NCBI Taxonomy" id="2682097"/>
    <lineage>
        <taxon>Bacteria</taxon>
        <taxon>Pseudomonadati</taxon>
        <taxon>Pseudomonadota</taxon>
        <taxon>Gammaproteobacteria</taxon>
        <taxon>Lysobacterales</taxon>
        <taxon>Lysobacteraceae</taxon>
        <taxon>Noviluteimonas</taxon>
    </lineage>
</organism>
<dbReference type="AlphaFoldDB" id="A0A7C9M1G4"/>
<name>A0A7C9M1G4_9GAMM</name>
<proteinExistence type="predicted"/>
<dbReference type="RefSeq" id="WP_156640124.1">
    <property type="nucleotide sequence ID" value="NZ_WOXT01000001.1"/>
</dbReference>
<sequence length="140" mass="14956">MSNENVNLKVQPGSNNGNGWVNVTAPNTQQQYSFKYTGGDQDNGGLKTKIGDGTATINVSLNGNNRYSVTGVNFASDTTPPQLSSTHSTDTAVVTDLNTAQLNSDYCVMVLDSTNGSLIPCDPMIHNDPKNPVMPRINHN</sequence>
<gene>
    <name evidence="1" type="ORF">GN331_02790</name>
</gene>
<reference evidence="1 2" key="1">
    <citation type="submission" date="2019-12" db="EMBL/GenBank/DDBJ databases">
        <authorList>
            <person name="Xu J."/>
        </authorList>
    </citation>
    <scope>NUCLEOTIDE SEQUENCE [LARGE SCALE GENOMIC DNA]</scope>
    <source>
        <strain evidence="1 2">HX-5-24</strain>
    </source>
</reference>
<keyword evidence="2" id="KW-1185">Reference proteome</keyword>
<comment type="caution">
    <text evidence="1">The sequence shown here is derived from an EMBL/GenBank/DDBJ whole genome shotgun (WGS) entry which is preliminary data.</text>
</comment>
<protein>
    <submittedName>
        <fullName evidence="1">Uncharacterized protein</fullName>
    </submittedName>
</protein>
<dbReference type="EMBL" id="WOXT01000001">
    <property type="protein sequence ID" value="MUV13126.1"/>
    <property type="molecule type" value="Genomic_DNA"/>
</dbReference>
<dbReference type="Proteomes" id="UP000479692">
    <property type="component" value="Unassembled WGS sequence"/>
</dbReference>